<sequence length="125" mass="13828">MKQTKLLLCSALFIAPLSGVWAKDAAPNFDSSAQAADEFRKEALSRLELSLDLDNAANRVLDSVKMEKISSNPIADARIFMPTNTMIAQFDKFENKPVGEENDEDAKDFSKTQKTITTVIQISNT</sequence>
<evidence type="ECO:0000256" key="1">
    <source>
        <dbReference type="SAM" id="SignalP"/>
    </source>
</evidence>
<dbReference type="Proteomes" id="UP000526501">
    <property type="component" value="Unassembled WGS sequence"/>
</dbReference>
<feature type="signal peptide" evidence="1">
    <location>
        <begin position="1"/>
        <end position="22"/>
    </location>
</feature>
<accession>A0A7X1B2V6</accession>
<organism evidence="2 3">
    <name type="scientific">Pelagicoccus albus</name>
    <dbReference type="NCBI Taxonomy" id="415222"/>
    <lineage>
        <taxon>Bacteria</taxon>
        <taxon>Pseudomonadati</taxon>
        <taxon>Verrucomicrobiota</taxon>
        <taxon>Opitutia</taxon>
        <taxon>Puniceicoccales</taxon>
        <taxon>Pelagicoccaceae</taxon>
        <taxon>Pelagicoccus</taxon>
    </lineage>
</organism>
<dbReference type="EMBL" id="JACHVC010000001">
    <property type="protein sequence ID" value="MBC2604636.1"/>
    <property type="molecule type" value="Genomic_DNA"/>
</dbReference>
<proteinExistence type="predicted"/>
<keyword evidence="1" id="KW-0732">Signal</keyword>
<protein>
    <submittedName>
        <fullName evidence="2">Uncharacterized protein</fullName>
    </submittedName>
</protein>
<dbReference type="AlphaFoldDB" id="A0A7X1B2V6"/>
<keyword evidence="3" id="KW-1185">Reference proteome</keyword>
<evidence type="ECO:0000313" key="3">
    <source>
        <dbReference type="Proteomes" id="UP000526501"/>
    </source>
</evidence>
<evidence type="ECO:0000313" key="2">
    <source>
        <dbReference type="EMBL" id="MBC2604636.1"/>
    </source>
</evidence>
<feature type="chain" id="PRO_5030595494" evidence="1">
    <location>
        <begin position="23"/>
        <end position="125"/>
    </location>
</feature>
<reference evidence="2 3" key="1">
    <citation type="submission" date="2020-07" db="EMBL/GenBank/DDBJ databases">
        <authorList>
            <person name="Feng X."/>
        </authorList>
    </citation>
    <scope>NUCLEOTIDE SEQUENCE [LARGE SCALE GENOMIC DNA]</scope>
    <source>
        <strain evidence="2 3">JCM23202</strain>
    </source>
</reference>
<gene>
    <name evidence="2" type="ORF">H5P27_01055</name>
</gene>
<comment type="caution">
    <text evidence="2">The sequence shown here is derived from an EMBL/GenBank/DDBJ whole genome shotgun (WGS) entry which is preliminary data.</text>
</comment>
<name>A0A7X1B2V6_9BACT</name>
<dbReference type="RefSeq" id="WP_185658527.1">
    <property type="nucleotide sequence ID" value="NZ_CAWPOO010000001.1"/>
</dbReference>